<feature type="region of interest" description="Disordered" evidence="4">
    <location>
        <begin position="61"/>
        <end position="111"/>
    </location>
</feature>
<dbReference type="PANTHER" id="PTHR21141:SF5">
    <property type="entry name" value="LARGE RIBOSOMAL SUBUNIT PROTEIN P2"/>
    <property type="match status" value="1"/>
</dbReference>
<comment type="caution">
    <text evidence="5">The sequence shown here is derived from an EMBL/GenBank/DDBJ whole genome shotgun (WGS) entry which is preliminary data.</text>
</comment>
<keyword evidence="2 5" id="KW-0689">Ribosomal protein</keyword>
<accession>A0ABR2HMU0</accession>
<dbReference type="Proteomes" id="UP001470230">
    <property type="component" value="Unassembled WGS sequence"/>
</dbReference>
<feature type="compositionally biased region" description="Acidic residues" evidence="4">
    <location>
        <begin position="92"/>
        <end position="111"/>
    </location>
</feature>
<evidence type="ECO:0000313" key="5">
    <source>
        <dbReference type="EMBL" id="KAK8849336.1"/>
    </source>
</evidence>
<evidence type="ECO:0000313" key="6">
    <source>
        <dbReference type="Proteomes" id="UP001470230"/>
    </source>
</evidence>
<evidence type="ECO:0000256" key="1">
    <source>
        <dbReference type="ARBA" id="ARBA00005436"/>
    </source>
</evidence>
<sequence length="111" mass="12904">MKYIAAYMLVKLNKENPKVEDIKRIIESVGNEFEERKAEEIINKLEGRNINEVIEEGQTKLRNISNDGTTRNEQQTSNEQIGDKDKDKDKEEVNEEEEALELGDVFDDLFN</sequence>
<reference evidence="5 6" key="1">
    <citation type="submission" date="2024-04" db="EMBL/GenBank/DDBJ databases">
        <title>Tritrichomonas musculus Genome.</title>
        <authorList>
            <person name="Alves-Ferreira E."/>
            <person name="Grigg M."/>
            <person name="Lorenzi H."/>
            <person name="Galac M."/>
        </authorList>
    </citation>
    <scope>NUCLEOTIDE SEQUENCE [LARGE SCALE GENOMIC DNA]</scope>
    <source>
        <strain evidence="5 6">EAF2021</strain>
    </source>
</reference>
<dbReference type="Gene3D" id="1.10.10.1410">
    <property type="match status" value="1"/>
</dbReference>
<organism evidence="5 6">
    <name type="scientific">Tritrichomonas musculus</name>
    <dbReference type="NCBI Taxonomy" id="1915356"/>
    <lineage>
        <taxon>Eukaryota</taxon>
        <taxon>Metamonada</taxon>
        <taxon>Parabasalia</taxon>
        <taxon>Tritrichomonadida</taxon>
        <taxon>Tritrichomonadidae</taxon>
        <taxon>Tritrichomonas</taxon>
    </lineage>
</organism>
<gene>
    <name evidence="5" type="ORF">M9Y10_018710</name>
</gene>
<name>A0ABR2HMU0_9EUKA</name>
<feature type="compositionally biased region" description="Polar residues" evidence="4">
    <location>
        <begin position="61"/>
        <end position="80"/>
    </location>
</feature>
<keyword evidence="6" id="KW-1185">Reference proteome</keyword>
<dbReference type="InterPro" id="IPR044076">
    <property type="entry name" value="Ribosomal_P2"/>
</dbReference>
<comment type="similarity">
    <text evidence="1">Belongs to the eukaryotic ribosomal protein P1/P2 family.</text>
</comment>
<feature type="compositionally biased region" description="Basic and acidic residues" evidence="4">
    <location>
        <begin position="81"/>
        <end position="91"/>
    </location>
</feature>
<dbReference type="InterPro" id="IPR038716">
    <property type="entry name" value="P1/P2_N_sf"/>
</dbReference>
<evidence type="ECO:0000256" key="4">
    <source>
        <dbReference type="SAM" id="MobiDB-lite"/>
    </source>
</evidence>
<dbReference type="Pfam" id="PF00428">
    <property type="entry name" value="Ribosomal_60s"/>
    <property type="match status" value="1"/>
</dbReference>
<dbReference type="PANTHER" id="PTHR21141">
    <property type="entry name" value="60S ACIDIC RIBOSOMAL PROTEIN FAMILY MEMBER"/>
    <property type="match status" value="1"/>
</dbReference>
<proteinExistence type="inferred from homology"/>
<dbReference type="GO" id="GO:0005840">
    <property type="term" value="C:ribosome"/>
    <property type="evidence" value="ECO:0007669"/>
    <property type="project" value="UniProtKB-KW"/>
</dbReference>
<protein>
    <submittedName>
        <fullName evidence="5">60S acidic ribosomal protein P2</fullName>
    </submittedName>
</protein>
<dbReference type="CDD" id="cd05833">
    <property type="entry name" value="Ribosomal_P2"/>
    <property type="match status" value="1"/>
</dbReference>
<evidence type="ECO:0000256" key="2">
    <source>
        <dbReference type="ARBA" id="ARBA00022980"/>
    </source>
</evidence>
<keyword evidence="3" id="KW-0687">Ribonucleoprotein</keyword>
<dbReference type="EMBL" id="JAPFFF010000026">
    <property type="protein sequence ID" value="KAK8849336.1"/>
    <property type="molecule type" value="Genomic_DNA"/>
</dbReference>
<evidence type="ECO:0000256" key="3">
    <source>
        <dbReference type="ARBA" id="ARBA00023274"/>
    </source>
</evidence>